<dbReference type="GO" id="GO:0005634">
    <property type="term" value="C:nucleus"/>
    <property type="evidence" value="ECO:0007669"/>
    <property type="project" value="UniProtKB-ARBA"/>
</dbReference>
<feature type="domain" description="PPIase cyclophilin-type" evidence="8">
    <location>
        <begin position="406"/>
        <end position="560"/>
    </location>
</feature>
<comment type="caution">
    <text evidence="10">The sequence shown here is derived from an EMBL/GenBank/DDBJ whole genome shotgun (WGS) entry which is preliminary data.</text>
</comment>
<dbReference type="Gene3D" id="2.40.100.10">
    <property type="entry name" value="Cyclophilin-like"/>
    <property type="match status" value="1"/>
</dbReference>
<evidence type="ECO:0000256" key="3">
    <source>
        <dbReference type="ARBA" id="ARBA00022574"/>
    </source>
</evidence>
<dbReference type="SUPFAM" id="SSF50891">
    <property type="entry name" value="Cyclophilin-like"/>
    <property type="match status" value="1"/>
</dbReference>
<evidence type="ECO:0000313" key="9">
    <source>
        <dbReference type="EMBL" id="KAJ8606486.1"/>
    </source>
</evidence>
<dbReference type="InterPro" id="IPR044666">
    <property type="entry name" value="Cyclophilin_A-like"/>
</dbReference>
<dbReference type="GO" id="GO:0003755">
    <property type="term" value="F:peptidyl-prolyl cis-trans isomerase activity"/>
    <property type="evidence" value="ECO:0007669"/>
    <property type="project" value="UniProtKB-KW"/>
</dbReference>
<evidence type="ECO:0000256" key="7">
    <source>
        <dbReference type="SAM" id="MobiDB-lite"/>
    </source>
</evidence>
<dbReference type="SUPFAM" id="SSF50978">
    <property type="entry name" value="WD40 repeat-like"/>
    <property type="match status" value="1"/>
</dbReference>
<comment type="catalytic activity">
    <reaction evidence="1">
        <text>[protein]-peptidylproline (omega=180) = [protein]-peptidylproline (omega=0)</text>
        <dbReference type="Rhea" id="RHEA:16237"/>
        <dbReference type="Rhea" id="RHEA-COMP:10747"/>
        <dbReference type="Rhea" id="RHEA-COMP:10748"/>
        <dbReference type="ChEBI" id="CHEBI:83833"/>
        <dbReference type="ChEBI" id="CHEBI:83834"/>
        <dbReference type="EC" id="5.2.1.8"/>
    </reaction>
</comment>
<feature type="compositionally biased region" description="Basic and acidic residues" evidence="7">
    <location>
        <begin position="378"/>
        <end position="387"/>
    </location>
</feature>
<evidence type="ECO:0000313" key="10">
    <source>
        <dbReference type="EMBL" id="KAJ8614311.1"/>
    </source>
</evidence>
<keyword evidence="5" id="KW-0697">Rotamase</keyword>
<accession>A0AAD7UPE7</accession>
<evidence type="ECO:0000259" key="8">
    <source>
        <dbReference type="PROSITE" id="PS50072"/>
    </source>
</evidence>
<evidence type="ECO:0000256" key="1">
    <source>
        <dbReference type="ARBA" id="ARBA00000971"/>
    </source>
</evidence>
<sequence length="566" mass="61307">MVEAAIKRARVSALPSGERYEKSYAHRDSVRLVVGCDGGVLATASRDGRLKLWKKMRKGIEFVKEFHAHVGCVRSACAKNGFLCTLGQHDAKVYDVRAFDMVRILRLAPFEATACVFLGRHALDFRLAIGGADGTVKFFSSSFDLVKEVSLHSPSSIACAGAGESFAVSADARGVIEYWDGEGRFPPHVRFRHKVETDLYALAKAKVQPVAIEVSASHFSVTAKDSRVRVFELSTGKLVLDIDASKAGAAAEGDGLLAGKRRELETRVSEEGDAWWNAPFDETGSMISFGSAAGVTVAGIDGDIVKVLGAAETADRYLGLALLQQQSGATEDLQLEHSLAAARGEPLEVSPPSSEGDEPVLAATALGRKRFYLFTTREPPDDRDVRNEAPTALEQQRGKRARATVSNDRATLRTTKGDIRVRLFPSECPKTCENFATHARAGYYDGLIFHRVIKGFMLQTGDPDGDGTGGVSIWGGDFEDEIRPSLKHDRPFVVSMANAGPNTNGSQFFITTVPTPWLDGKHTVFGRVTAGMDTCTLIENVKTDRFDKPKEDVKILSIDLSSSSSS</sequence>
<dbReference type="AlphaFoldDB" id="A0AAD7UPE7"/>
<dbReference type="PANTHER" id="PTHR45625:SF4">
    <property type="entry name" value="PEPTIDYLPROLYL ISOMERASE DOMAIN AND WD REPEAT-CONTAINING PROTEIN 1"/>
    <property type="match status" value="1"/>
</dbReference>
<name>A0AAD7UPE7_9STRA</name>
<dbReference type="InterPro" id="IPR002130">
    <property type="entry name" value="Cyclophilin-type_PPIase_dom"/>
</dbReference>
<dbReference type="InterPro" id="IPR029000">
    <property type="entry name" value="Cyclophilin-like_dom_sf"/>
</dbReference>
<evidence type="ECO:0000313" key="11">
    <source>
        <dbReference type="Proteomes" id="UP001230188"/>
    </source>
</evidence>
<proteinExistence type="predicted"/>
<dbReference type="GO" id="GO:0006457">
    <property type="term" value="P:protein folding"/>
    <property type="evidence" value="ECO:0007669"/>
    <property type="project" value="InterPro"/>
</dbReference>
<dbReference type="PROSITE" id="PS50072">
    <property type="entry name" value="CSA_PPIASE_2"/>
    <property type="match status" value="1"/>
</dbReference>
<keyword evidence="11" id="KW-1185">Reference proteome</keyword>
<dbReference type="InterPro" id="IPR015943">
    <property type="entry name" value="WD40/YVTN_repeat-like_dom_sf"/>
</dbReference>
<dbReference type="InterPro" id="IPR020892">
    <property type="entry name" value="Cyclophilin-type_PPIase_CS"/>
</dbReference>
<dbReference type="EMBL" id="JAQMWT010000006">
    <property type="protein sequence ID" value="KAJ8614311.1"/>
    <property type="molecule type" value="Genomic_DNA"/>
</dbReference>
<reference evidence="10" key="1">
    <citation type="submission" date="2023-01" db="EMBL/GenBank/DDBJ databases">
        <title>Metagenome sequencing of chrysophaentin producing Chrysophaeum taylorii.</title>
        <authorList>
            <person name="Davison J."/>
            <person name="Bewley C."/>
        </authorList>
    </citation>
    <scope>NUCLEOTIDE SEQUENCE</scope>
    <source>
        <strain evidence="10">NIES-1699</strain>
    </source>
</reference>
<protein>
    <recommendedName>
        <fullName evidence="2">peptidylprolyl isomerase</fullName>
        <ecNumber evidence="2">5.2.1.8</ecNumber>
    </recommendedName>
</protein>
<dbReference type="PRINTS" id="PR00153">
    <property type="entry name" value="CSAPPISMRASE"/>
</dbReference>
<dbReference type="EMBL" id="JAQMWT010000268">
    <property type="protein sequence ID" value="KAJ8606486.1"/>
    <property type="molecule type" value="Genomic_DNA"/>
</dbReference>
<dbReference type="InterPro" id="IPR001680">
    <property type="entry name" value="WD40_rpt"/>
</dbReference>
<dbReference type="Pfam" id="PF00160">
    <property type="entry name" value="Pro_isomerase"/>
    <property type="match status" value="1"/>
</dbReference>
<feature type="region of interest" description="Disordered" evidence="7">
    <location>
        <begin position="378"/>
        <end position="397"/>
    </location>
</feature>
<keyword evidence="6" id="KW-0413">Isomerase</keyword>
<dbReference type="PANTHER" id="PTHR45625">
    <property type="entry name" value="PEPTIDYL-PROLYL CIS-TRANS ISOMERASE-RELATED"/>
    <property type="match status" value="1"/>
</dbReference>
<keyword evidence="4" id="KW-0677">Repeat</keyword>
<dbReference type="EC" id="5.2.1.8" evidence="2"/>
<evidence type="ECO:0000256" key="5">
    <source>
        <dbReference type="ARBA" id="ARBA00023110"/>
    </source>
</evidence>
<dbReference type="Proteomes" id="UP001230188">
    <property type="component" value="Unassembled WGS sequence"/>
</dbReference>
<dbReference type="PROSITE" id="PS00170">
    <property type="entry name" value="CSA_PPIASE_1"/>
    <property type="match status" value="1"/>
</dbReference>
<dbReference type="SMART" id="SM00320">
    <property type="entry name" value="WD40"/>
    <property type="match status" value="4"/>
</dbReference>
<dbReference type="FunFam" id="2.40.100.10:FF:000003">
    <property type="entry name" value="Peptidylprolyl isomerase domain and WD repeat-containing 1"/>
    <property type="match status" value="1"/>
</dbReference>
<evidence type="ECO:0000256" key="4">
    <source>
        <dbReference type="ARBA" id="ARBA00022737"/>
    </source>
</evidence>
<evidence type="ECO:0000256" key="6">
    <source>
        <dbReference type="ARBA" id="ARBA00023235"/>
    </source>
</evidence>
<organism evidence="10 11">
    <name type="scientific">Chrysophaeum taylorii</name>
    <dbReference type="NCBI Taxonomy" id="2483200"/>
    <lineage>
        <taxon>Eukaryota</taxon>
        <taxon>Sar</taxon>
        <taxon>Stramenopiles</taxon>
        <taxon>Ochrophyta</taxon>
        <taxon>Pelagophyceae</taxon>
        <taxon>Pelagomonadales</taxon>
        <taxon>Pelagomonadaceae</taxon>
        <taxon>Chrysophaeum</taxon>
    </lineage>
</organism>
<keyword evidence="3" id="KW-0853">WD repeat</keyword>
<dbReference type="Gene3D" id="2.130.10.10">
    <property type="entry name" value="YVTN repeat-like/Quinoprotein amine dehydrogenase"/>
    <property type="match status" value="1"/>
</dbReference>
<dbReference type="InterPro" id="IPR036322">
    <property type="entry name" value="WD40_repeat_dom_sf"/>
</dbReference>
<gene>
    <name evidence="9" type="ORF">CTAYLR_005863</name>
    <name evidence="10" type="ORF">CTAYLR_005890</name>
</gene>
<evidence type="ECO:0000256" key="2">
    <source>
        <dbReference type="ARBA" id="ARBA00013194"/>
    </source>
</evidence>